<feature type="domain" description="DUF4142" evidence="2">
    <location>
        <begin position="53"/>
        <end position="188"/>
    </location>
</feature>
<dbReference type="PANTHER" id="PTHR38593">
    <property type="entry name" value="BLR2558 PROTEIN"/>
    <property type="match status" value="1"/>
</dbReference>
<evidence type="ECO:0000256" key="1">
    <source>
        <dbReference type="SAM" id="Coils"/>
    </source>
</evidence>
<comment type="caution">
    <text evidence="3">The sequence shown here is derived from an EMBL/GenBank/DDBJ whole genome shotgun (WGS) entry which is preliminary data.</text>
</comment>
<dbReference type="RefSeq" id="WP_341694756.1">
    <property type="nucleotide sequence ID" value="NZ_JBBYHS010000028.1"/>
</dbReference>
<dbReference type="Pfam" id="PF13628">
    <property type="entry name" value="DUF4142"/>
    <property type="match status" value="1"/>
</dbReference>
<name>A0ABU9IUC5_9FLAO</name>
<dbReference type="PANTHER" id="PTHR38593:SF1">
    <property type="entry name" value="BLR2558 PROTEIN"/>
    <property type="match status" value="1"/>
</dbReference>
<dbReference type="Proteomes" id="UP001485226">
    <property type="component" value="Unassembled WGS sequence"/>
</dbReference>
<evidence type="ECO:0000313" key="4">
    <source>
        <dbReference type="Proteomes" id="UP001485226"/>
    </source>
</evidence>
<reference evidence="3 4" key="1">
    <citation type="submission" date="2024-04" db="EMBL/GenBank/DDBJ databases">
        <title>Flavobacterium sp. DGU38 16S ribosomal RNA gene Genome sequencing and assembly.</title>
        <authorList>
            <person name="Park S."/>
        </authorList>
    </citation>
    <scope>NUCLEOTIDE SEQUENCE [LARGE SCALE GENOMIC DNA]</scope>
    <source>
        <strain evidence="3 4">DGU38</strain>
    </source>
</reference>
<dbReference type="Gene3D" id="1.20.1260.10">
    <property type="match status" value="1"/>
</dbReference>
<proteinExistence type="predicted"/>
<protein>
    <submittedName>
        <fullName evidence="3">DUF4142 domain-containing protein</fullName>
    </submittedName>
</protein>
<organism evidence="3 4">
    <name type="scientific">Flavobacterium calami</name>
    <dbReference type="NCBI Taxonomy" id="3139144"/>
    <lineage>
        <taxon>Bacteria</taxon>
        <taxon>Pseudomonadati</taxon>
        <taxon>Bacteroidota</taxon>
        <taxon>Flavobacteriia</taxon>
        <taxon>Flavobacteriales</taxon>
        <taxon>Flavobacteriaceae</taxon>
        <taxon>Flavobacterium</taxon>
    </lineage>
</organism>
<gene>
    <name evidence="3" type="ORF">AAEO57_19760</name>
</gene>
<evidence type="ECO:0000259" key="2">
    <source>
        <dbReference type="Pfam" id="PF13628"/>
    </source>
</evidence>
<dbReference type="InterPro" id="IPR025419">
    <property type="entry name" value="DUF4142"/>
</dbReference>
<keyword evidence="4" id="KW-1185">Reference proteome</keyword>
<keyword evidence="1" id="KW-0175">Coiled coil</keyword>
<feature type="coiled-coil region" evidence="1">
    <location>
        <begin position="145"/>
        <end position="195"/>
    </location>
</feature>
<dbReference type="InterPro" id="IPR012347">
    <property type="entry name" value="Ferritin-like"/>
</dbReference>
<sequence length="195" mass="21793">MKKILLASKIILGTGILLLSLNSCKNETKQEDPKEVAEEQNEAKFDSIDTKEDDSEFLVDATEINLAEIEIGKLAQTKSTNPEIKKFGKMLVDEHTKLAAEVKAVADKRNFSLPASLTEEGQDEYDKLNEKTGVDFDKNFVDKMIDGHEKAIDKFTKASENANDEEIKAWASKNVASLTAHLQHAKQLKQDLDKK</sequence>
<dbReference type="EMBL" id="JBBYHS010000028">
    <property type="protein sequence ID" value="MEL1256037.1"/>
    <property type="molecule type" value="Genomic_DNA"/>
</dbReference>
<evidence type="ECO:0000313" key="3">
    <source>
        <dbReference type="EMBL" id="MEL1256037.1"/>
    </source>
</evidence>
<accession>A0ABU9IUC5</accession>